<dbReference type="AlphaFoldDB" id="A0A9P5BDR6"/>
<reference evidence="1" key="1">
    <citation type="submission" date="2020-01" db="EMBL/GenBank/DDBJ databases">
        <title>Identification and distribution of gene clusters putatively required for synthesis of sphingolipid metabolism inhibitors in phylogenetically diverse species of the filamentous fungus Fusarium.</title>
        <authorList>
            <person name="Kim H.-S."/>
            <person name="Busman M."/>
            <person name="Brown D.W."/>
            <person name="Divon H."/>
            <person name="Uhlig S."/>
            <person name="Proctor R.H."/>
        </authorList>
    </citation>
    <scope>NUCLEOTIDE SEQUENCE</scope>
    <source>
        <strain evidence="1">NRRL 31653</strain>
    </source>
</reference>
<dbReference type="EMBL" id="LUFC02000253">
    <property type="protein sequence ID" value="KAF4499488.1"/>
    <property type="molecule type" value="Genomic_DNA"/>
</dbReference>
<dbReference type="OrthoDB" id="5066017at2759"/>
<keyword evidence="2" id="KW-1185">Reference proteome</keyword>
<comment type="caution">
    <text evidence="1">The sequence shown here is derived from an EMBL/GenBank/DDBJ whole genome shotgun (WGS) entry which is preliminary data.</text>
</comment>
<sequence length="153" mass="17328">MSDCTQLPSKKETKPPHAQLSIAINPALNFNPKIDYRVPSRWMLAVFNPVLNKWLTAQGRQNDARYALIKGETPPKHCKFFEVTKIPVSELAAVEARIRSVLPEENPLGEAVFNRQYVHDVLKNLVHDGIIMETRARDTFLAAEAFSFQLKAT</sequence>
<name>A0A9P5BDR6_9HYPO</name>
<gene>
    <name evidence="1" type="ORF">FAGAP_4338</name>
</gene>
<protein>
    <submittedName>
        <fullName evidence="1">Uncharacterized protein</fullName>
    </submittedName>
</protein>
<evidence type="ECO:0000313" key="2">
    <source>
        <dbReference type="Proteomes" id="UP000737391"/>
    </source>
</evidence>
<organism evidence="1 2">
    <name type="scientific">Fusarium agapanthi</name>
    <dbReference type="NCBI Taxonomy" id="1803897"/>
    <lineage>
        <taxon>Eukaryota</taxon>
        <taxon>Fungi</taxon>
        <taxon>Dikarya</taxon>
        <taxon>Ascomycota</taxon>
        <taxon>Pezizomycotina</taxon>
        <taxon>Sordariomycetes</taxon>
        <taxon>Hypocreomycetidae</taxon>
        <taxon>Hypocreales</taxon>
        <taxon>Nectriaceae</taxon>
        <taxon>Fusarium</taxon>
        <taxon>Fusarium fujikuroi species complex</taxon>
    </lineage>
</organism>
<accession>A0A9P5BDR6</accession>
<dbReference type="Proteomes" id="UP000737391">
    <property type="component" value="Unassembled WGS sequence"/>
</dbReference>
<evidence type="ECO:0000313" key="1">
    <source>
        <dbReference type="EMBL" id="KAF4499488.1"/>
    </source>
</evidence>
<proteinExistence type="predicted"/>